<dbReference type="GO" id="GO:0031146">
    <property type="term" value="P:SCF-dependent proteasomal ubiquitin-dependent protein catabolic process"/>
    <property type="evidence" value="ECO:0007669"/>
    <property type="project" value="TreeGrafter"/>
</dbReference>
<dbReference type="Gene3D" id="3.80.10.10">
    <property type="entry name" value="Ribonuclease Inhibitor"/>
    <property type="match status" value="3"/>
</dbReference>
<dbReference type="GO" id="GO:0019005">
    <property type="term" value="C:SCF ubiquitin ligase complex"/>
    <property type="evidence" value="ECO:0007669"/>
    <property type="project" value="TreeGrafter"/>
</dbReference>
<dbReference type="OrthoDB" id="2218971at2759"/>
<dbReference type="SUPFAM" id="SSF52047">
    <property type="entry name" value="RNI-like"/>
    <property type="match status" value="1"/>
</dbReference>
<dbReference type="STRING" id="1263082.A0A068RHC0"/>
<keyword evidence="3" id="KW-1185">Reference proteome</keyword>
<protein>
    <recommendedName>
        <fullName evidence="4">RNI-like protein</fullName>
    </recommendedName>
</protein>
<proteinExistence type="predicted"/>
<feature type="region of interest" description="Disordered" evidence="1">
    <location>
        <begin position="1"/>
        <end position="25"/>
    </location>
</feature>
<dbReference type="VEuPathDB" id="FungiDB:LCOR_01300.1"/>
<dbReference type="InterPro" id="IPR032675">
    <property type="entry name" value="LRR_dom_sf"/>
</dbReference>
<dbReference type="EMBL" id="CBTN010000003">
    <property type="protein sequence ID" value="CDH49558.1"/>
    <property type="molecule type" value="Genomic_DNA"/>
</dbReference>
<evidence type="ECO:0000256" key="1">
    <source>
        <dbReference type="SAM" id="MobiDB-lite"/>
    </source>
</evidence>
<organism evidence="2 3">
    <name type="scientific">Lichtheimia corymbifera JMRC:FSU:9682</name>
    <dbReference type="NCBI Taxonomy" id="1263082"/>
    <lineage>
        <taxon>Eukaryota</taxon>
        <taxon>Fungi</taxon>
        <taxon>Fungi incertae sedis</taxon>
        <taxon>Mucoromycota</taxon>
        <taxon>Mucoromycotina</taxon>
        <taxon>Mucoromycetes</taxon>
        <taxon>Mucorales</taxon>
        <taxon>Lichtheimiaceae</taxon>
        <taxon>Lichtheimia</taxon>
    </lineage>
</organism>
<comment type="caution">
    <text evidence="2">The sequence shown here is derived from an EMBL/GenBank/DDBJ whole genome shotgun (WGS) entry which is preliminary data.</text>
</comment>
<dbReference type="Proteomes" id="UP000027586">
    <property type="component" value="Unassembled WGS sequence"/>
</dbReference>
<sequence length="699" mass="79073">MSKRKPTTTPEYVKPPLATTFNTSRPPINMSSTMGASATTSNIEQLCNVFYHGEYHRAIALSNSLQHDLLYTLLTVLNVRARSLAQCGHFEQAMDDARFMMEQAPKLAVGYLCGGWIYAMQGRQRAAMEIYTLGLEHVEPDSDEESYAQLQQGKTAAEIQQSKRIDFISKLPFDILPNVVSRFFYNHMPGEHVYYLDISRTWRDRIYQCTKHSLRFIGYQLADNYTRLVEAAPYVSELAISSVSHAPNDVLDQLRHGSFRSLRVLKLTYCPVDNPSLLLEALTQVSDTLTSIHLKLKPDEISAGTVLSVCHRLNSLVYSGGLIEDIDLRNVPETLGLKRLSLHVEEGIRSSTLQPILRRCPSLELLEVDRCLDGNCLDLIRQYCPDLLYLNFNAVNGGRETWPELPRIEDEDGGGGLQVLEIARIDDSMTERLVAYMEENMSNSLQELSLSSIAQRRHRLQKPLKRLHTLRCWPSEHVGTLDDEDPFPSSIIRQSRNLKSVIFEQAQLLGPETFMALAQLDELTHLQCFDSLRISDQGLRRFLEKHKAQGSRSALQHLTLDHGLQAMSDDTLDVLGGVTSLTALSMADTQLITKDAFEAFAHKLRYFPHLVTLGFSLMDCVTDVALWHLYDSKSLKSIALYDLANITNDGVACLADYDNLEYLEIDCCNEEAIEPSLVRLVRRMRYIINKYTKSPSSSK</sequence>
<evidence type="ECO:0008006" key="4">
    <source>
        <dbReference type="Google" id="ProtNLM"/>
    </source>
</evidence>
<dbReference type="Gene3D" id="1.25.40.10">
    <property type="entry name" value="Tetratricopeptide repeat domain"/>
    <property type="match status" value="1"/>
</dbReference>
<dbReference type="InterPro" id="IPR006553">
    <property type="entry name" value="Leu-rich_rpt_Cys-con_subtyp"/>
</dbReference>
<evidence type="ECO:0000313" key="3">
    <source>
        <dbReference type="Proteomes" id="UP000027586"/>
    </source>
</evidence>
<dbReference type="InterPro" id="IPR011990">
    <property type="entry name" value="TPR-like_helical_dom_sf"/>
</dbReference>
<gene>
    <name evidence="2" type="ORF">LCOR_01300.1</name>
</gene>
<name>A0A068RHC0_9FUNG</name>
<dbReference type="PANTHER" id="PTHR13318:SF95">
    <property type="entry name" value="F-BOX PROTEIN YLR352W"/>
    <property type="match status" value="1"/>
</dbReference>
<dbReference type="PANTHER" id="PTHR13318">
    <property type="entry name" value="PARTNER OF PAIRED, ISOFORM B-RELATED"/>
    <property type="match status" value="1"/>
</dbReference>
<evidence type="ECO:0000313" key="2">
    <source>
        <dbReference type="EMBL" id="CDH49558.1"/>
    </source>
</evidence>
<dbReference type="SMART" id="SM00367">
    <property type="entry name" value="LRR_CC"/>
    <property type="match status" value="4"/>
</dbReference>
<dbReference type="AlphaFoldDB" id="A0A068RHC0"/>
<dbReference type="SUPFAM" id="SSF48452">
    <property type="entry name" value="TPR-like"/>
    <property type="match status" value="1"/>
</dbReference>
<accession>A0A068RHC0</accession>
<reference evidence="2" key="1">
    <citation type="submission" date="2013-08" db="EMBL/GenBank/DDBJ databases">
        <title>Gene expansion shapes genome architecture in the human pathogen Lichtheimia corymbifera: an evolutionary genomics analysis in the ancient terrestrial Mucorales (Mucoromycotina).</title>
        <authorList>
            <person name="Schwartze V.U."/>
            <person name="Winter S."/>
            <person name="Shelest E."/>
            <person name="Marcet-Houben M."/>
            <person name="Horn F."/>
            <person name="Wehner S."/>
            <person name="Hoffmann K."/>
            <person name="Riege K."/>
            <person name="Sammeth M."/>
            <person name="Nowrousian M."/>
            <person name="Valiante V."/>
            <person name="Linde J."/>
            <person name="Jacobsen I.D."/>
            <person name="Marz M."/>
            <person name="Brakhage A.A."/>
            <person name="Gabaldon T."/>
            <person name="Bocker S."/>
            <person name="Voigt K."/>
        </authorList>
    </citation>
    <scope>NUCLEOTIDE SEQUENCE [LARGE SCALE GENOMIC DNA]</scope>
    <source>
        <strain evidence="2">FSU 9682</strain>
    </source>
</reference>